<protein>
    <submittedName>
        <fullName evidence="1">Uncharacterized protein</fullName>
    </submittedName>
</protein>
<sequence>MTGKGILLTTPYTPLKRGKTIGSGFPRNILNAPSRLQGENSTDSINEIVQKTRKVVGKLRKILLQVSRNRRIKTTAEITYKVNQHKENQRGRKIPSCLQGKIKLLEKKGCWLILPLKRTAPYNTALIRVTARNRRIKKSAECIN</sequence>
<dbReference type="EMBL" id="BMAV01015689">
    <property type="protein sequence ID" value="GFY65797.1"/>
    <property type="molecule type" value="Genomic_DNA"/>
</dbReference>
<evidence type="ECO:0000313" key="2">
    <source>
        <dbReference type="Proteomes" id="UP000886998"/>
    </source>
</evidence>
<accession>A0A8X7CIR1</accession>
<evidence type="ECO:0000313" key="1">
    <source>
        <dbReference type="EMBL" id="GFY65797.1"/>
    </source>
</evidence>
<reference evidence="1" key="1">
    <citation type="submission" date="2020-08" db="EMBL/GenBank/DDBJ databases">
        <title>Multicomponent nature underlies the extraordinary mechanical properties of spider dragline silk.</title>
        <authorList>
            <person name="Kono N."/>
            <person name="Nakamura H."/>
            <person name="Mori M."/>
            <person name="Yoshida Y."/>
            <person name="Ohtoshi R."/>
            <person name="Malay A.D."/>
            <person name="Moran D.A.P."/>
            <person name="Tomita M."/>
            <person name="Numata K."/>
            <person name="Arakawa K."/>
        </authorList>
    </citation>
    <scope>NUCLEOTIDE SEQUENCE</scope>
</reference>
<keyword evidence="2" id="KW-1185">Reference proteome</keyword>
<comment type="caution">
    <text evidence="1">The sequence shown here is derived from an EMBL/GenBank/DDBJ whole genome shotgun (WGS) entry which is preliminary data.</text>
</comment>
<organism evidence="1 2">
    <name type="scientific">Trichonephila inaurata madagascariensis</name>
    <dbReference type="NCBI Taxonomy" id="2747483"/>
    <lineage>
        <taxon>Eukaryota</taxon>
        <taxon>Metazoa</taxon>
        <taxon>Ecdysozoa</taxon>
        <taxon>Arthropoda</taxon>
        <taxon>Chelicerata</taxon>
        <taxon>Arachnida</taxon>
        <taxon>Araneae</taxon>
        <taxon>Araneomorphae</taxon>
        <taxon>Entelegynae</taxon>
        <taxon>Araneoidea</taxon>
        <taxon>Nephilidae</taxon>
        <taxon>Trichonephila</taxon>
        <taxon>Trichonephila inaurata</taxon>
    </lineage>
</organism>
<dbReference type="Proteomes" id="UP000886998">
    <property type="component" value="Unassembled WGS sequence"/>
</dbReference>
<gene>
    <name evidence="1" type="ORF">TNIN_117691</name>
</gene>
<dbReference type="AlphaFoldDB" id="A0A8X7CIR1"/>
<proteinExistence type="predicted"/>
<name>A0A8X7CIR1_9ARAC</name>